<keyword evidence="8" id="KW-1133">Transmembrane helix</keyword>
<dbReference type="FunCoup" id="A0A0C2S8W6">
    <property type="interactions" value="3"/>
</dbReference>
<dbReference type="Gene3D" id="2.40.50.90">
    <property type="match status" value="1"/>
</dbReference>
<dbReference type="GO" id="GO:0005739">
    <property type="term" value="C:mitochondrion"/>
    <property type="evidence" value="ECO:0007669"/>
    <property type="project" value="UniProtKB-SubCell"/>
</dbReference>
<dbReference type="PROSITE" id="PS50830">
    <property type="entry name" value="TNASE_3"/>
    <property type="match status" value="1"/>
</dbReference>
<dbReference type="SMART" id="SM00318">
    <property type="entry name" value="SNc"/>
    <property type="match status" value="1"/>
</dbReference>
<dbReference type="AlphaFoldDB" id="A0A0C2S8W6"/>
<dbReference type="Proteomes" id="UP000054549">
    <property type="component" value="Unassembled WGS sequence"/>
</dbReference>
<evidence type="ECO:0000256" key="1">
    <source>
        <dbReference type="ARBA" id="ARBA00004167"/>
    </source>
</evidence>
<dbReference type="Pfam" id="PF00565">
    <property type="entry name" value="SNase"/>
    <property type="match status" value="1"/>
</dbReference>
<keyword evidence="7" id="KW-0106">Calcium</keyword>
<reference evidence="10 11" key="1">
    <citation type="submission" date="2014-04" db="EMBL/GenBank/DDBJ databases">
        <title>Evolutionary Origins and Diversification of the Mycorrhizal Mutualists.</title>
        <authorList>
            <consortium name="DOE Joint Genome Institute"/>
            <consortium name="Mycorrhizal Genomics Consortium"/>
            <person name="Kohler A."/>
            <person name="Kuo A."/>
            <person name="Nagy L.G."/>
            <person name="Floudas D."/>
            <person name="Copeland A."/>
            <person name="Barry K.W."/>
            <person name="Cichocki N."/>
            <person name="Veneault-Fourrey C."/>
            <person name="LaButti K."/>
            <person name="Lindquist E.A."/>
            <person name="Lipzen A."/>
            <person name="Lundell T."/>
            <person name="Morin E."/>
            <person name="Murat C."/>
            <person name="Riley R."/>
            <person name="Ohm R."/>
            <person name="Sun H."/>
            <person name="Tunlid A."/>
            <person name="Henrissat B."/>
            <person name="Grigoriev I.V."/>
            <person name="Hibbett D.S."/>
            <person name="Martin F."/>
        </authorList>
    </citation>
    <scope>NUCLEOTIDE SEQUENCE [LARGE SCALE GENOMIC DNA]</scope>
    <source>
        <strain evidence="10 11">Koide BX008</strain>
    </source>
</reference>
<evidence type="ECO:0000256" key="7">
    <source>
        <dbReference type="ARBA" id="ARBA00022837"/>
    </source>
</evidence>
<gene>
    <name evidence="10" type="ORF">M378DRAFT_169508</name>
</gene>
<keyword evidence="4" id="KW-0540">Nuclease</keyword>
<dbReference type="InterPro" id="IPR035437">
    <property type="entry name" value="SNase_OB-fold_sf"/>
</dbReference>
<dbReference type="InParanoid" id="A0A0C2S8W6"/>
<dbReference type="InterPro" id="IPR016071">
    <property type="entry name" value="Staphylococal_nuclease_OB-fold"/>
</dbReference>
<dbReference type="PANTHER" id="PTHR12302">
    <property type="entry name" value="EBNA2 BINDING PROTEIN P100"/>
    <property type="match status" value="1"/>
</dbReference>
<dbReference type="SUPFAM" id="SSF50199">
    <property type="entry name" value="Staphylococcal nuclease"/>
    <property type="match status" value="1"/>
</dbReference>
<keyword evidence="8" id="KW-0472">Membrane</keyword>
<dbReference type="HOGENOM" id="CLU_046484_0_0_1"/>
<feature type="domain" description="TNase-like" evidence="9">
    <location>
        <begin position="58"/>
        <end position="218"/>
    </location>
</feature>
<name>A0A0C2S8W6_AMAMK</name>
<evidence type="ECO:0000313" key="11">
    <source>
        <dbReference type="Proteomes" id="UP000054549"/>
    </source>
</evidence>
<dbReference type="PANTHER" id="PTHR12302:SF3">
    <property type="entry name" value="SERINE_THREONINE-PROTEIN KINASE 31"/>
    <property type="match status" value="1"/>
</dbReference>
<evidence type="ECO:0000259" key="9">
    <source>
        <dbReference type="PROSITE" id="PS50830"/>
    </source>
</evidence>
<evidence type="ECO:0000256" key="3">
    <source>
        <dbReference type="ARBA" id="ARBA00005435"/>
    </source>
</evidence>
<dbReference type="GO" id="GO:0004519">
    <property type="term" value="F:endonuclease activity"/>
    <property type="evidence" value="ECO:0007669"/>
    <property type="project" value="UniProtKB-KW"/>
</dbReference>
<keyword evidence="8" id="KW-0812">Transmembrane</keyword>
<dbReference type="GO" id="GO:0016787">
    <property type="term" value="F:hydrolase activity"/>
    <property type="evidence" value="ECO:0007669"/>
    <property type="project" value="UniProtKB-KW"/>
</dbReference>
<accession>A0A0C2S8W6</accession>
<keyword evidence="5" id="KW-0255">Endonuclease</keyword>
<dbReference type="GO" id="GO:0016020">
    <property type="term" value="C:membrane"/>
    <property type="evidence" value="ECO:0007669"/>
    <property type="project" value="UniProtKB-SubCell"/>
</dbReference>
<evidence type="ECO:0000256" key="4">
    <source>
        <dbReference type="ARBA" id="ARBA00022722"/>
    </source>
</evidence>
<dbReference type="OrthoDB" id="430293at2759"/>
<keyword evidence="11" id="KW-1185">Reference proteome</keyword>
<evidence type="ECO:0000256" key="6">
    <source>
        <dbReference type="ARBA" id="ARBA00022801"/>
    </source>
</evidence>
<comment type="subcellular location">
    <subcellularLocation>
        <location evidence="1">Membrane</location>
        <topology evidence="1">Single-pass membrane protein</topology>
    </subcellularLocation>
    <subcellularLocation>
        <location evidence="2">Mitochondrion</location>
    </subcellularLocation>
</comment>
<comment type="similarity">
    <text evidence="3">Belongs to the LCL3 family.</text>
</comment>
<evidence type="ECO:0000256" key="8">
    <source>
        <dbReference type="SAM" id="Phobius"/>
    </source>
</evidence>
<keyword evidence="6" id="KW-0378">Hydrolase</keyword>
<dbReference type="EMBL" id="KN818319">
    <property type="protein sequence ID" value="KIL59245.1"/>
    <property type="molecule type" value="Genomic_DNA"/>
</dbReference>
<evidence type="ECO:0000256" key="2">
    <source>
        <dbReference type="ARBA" id="ARBA00004173"/>
    </source>
</evidence>
<evidence type="ECO:0000256" key="5">
    <source>
        <dbReference type="ARBA" id="ARBA00022759"/>
    </source>
</evidence>
<protein>
    <recommendedName>
        <fullName evidence="9">TNase-like domain-containing protein</fullName>
    </recommendedName>
</protein>
<evidence type="ECO:0000313" key="10">
    <source>
        <dbReference type="EMBL" id="KIL59245.1"/>
    </source>
</evidence>
<sequence length="268" mass="30626">MSPDLSEEKDENRVYYNLTITFAVGAVSGILLHKFWIRHGRRIRNGDHVTGDMLEKKRWIKGRVTSVGDGDGFRLYHTPLLRIGAVPKAKKDLKDQTIRIRIAGADAPEGAYFGRPAQPFAVESHDWLKNKILDQKVYCELLQRDQYSRIVANVDVPRFSLAGLFRGRFSENLALEMLKAGHATTYEQASAVYGNEGKDAYLNAEKEARAKRRGMWKNGTKIELPAEYKRKYSRASPLAEKEGPQRTVIRRQPSKSVPVRFLRRLLKK</sequence>
<feature type="transmembrane region" description="Helical" evidence="8">
    <location>
        <begin position="14"/>
        <end position="32"/>
    </location>
</feature>
<organism evidence="10 11">
    <name type="scientific">Amanita muscaria (strain Koide BX008)</name>
    <dbReference type="NCBI Taxonomy" id="946122"/>
    <lineage>
        <taxon>Eukaryota</taxon>
        <taxon>Fungi</taxon>
        <taxon>Dikarya</taxon>
        <taxon>Basidiomycota</taxon>
        <taxon>Agaricomycotina</taxon>
        <taxon>Agaricomycetes</taxon>
        <taxon>Agaricomycetidae</taxon>
        <taxon>Agaricales</taxon>
        <taxon>Pluteineae</taxon>
        <taxon>Amanitaceae</taxon>
        <taxon>Amanita</taxon>
    </lineage>
</organism>
<proteinExistence type="inferred from homology"/>